<reference evidence="2" key="1">
    <citation type="submission" date="2023-05" db="EMBL/GenBank/DDBJ databases">
        <authorList>
            <person name="Stuckert A."/>
        </authorList>
    </citation>
    <scope>NUCLEOTIDE SEQUENCE</scope>
</reference>
<feature type="non-terminal residue" evidence="2">
    <location>
        <position position="118"/>
    </location>
</feature>
<dbReference type="EMBL" id="CATNWA010014249">
    <property type="protein sequence ID" value="CAI9569566.1"/>
    <property type="molecule type" value="Genomic_DNA"/>
</dbReference>
<comment type="caution">
    <text evidence="2">The sequence shown here is derived from an EMBL/GenBank/DDBJ whole genome shotgun (WGS) entry which is preliminary data.</text>
</comment>
<protein>
    <submittedName>
        <fullName evidence="2">Uncharacterized protein</fullName>
    </submittedName>
</protein>
<name>A0ABN9DEE8_9NEOB</name>
<gene>
    <name evidence="2" type="ORF">SPARVUS_LOCUS6940839</name>
</gene>
<proteinExistence type="predicted"/>
<keyword evidence="3" id="KW-1185">Reference proteome</keyword>
<evidence type="ECO:0000313" key="3">
    <source>
        <dbReference type="Proteomes" id="UP001162483"/>
    </source>
</evidence>
<evidence type="ECO:0000313" key="2">
    <source>
        <dbReference type="EMBL" id="CAI9569566.1"/>
    </source>
</evidence>
<feature type="signal peptide" evidence="1">
    <location>
        <begin position="1"/>
        <end position="18"/>
    </location>
</feature>
<dbReference type="Proteomes" id="UP001162483">
    <property type="component" value="Unassembled WGS sequence"/>
</dbReference>
<evidence type="ECO:0000256" key="1">
    <source>
        <dbReference type="SAM" id="SignalP"/>
    </source>
</evidence>
<sequence length="118" mass="12842">MSTALLLCLITFCTQITSIVPQSISIHPLEPIIPLFTSVLPQSPSVPLLYPYSPLSYCKLQSPSVLSFYTPVLLCSSIVHPNPPLFYCTPQSLAAVLLLYAPIPIFSSIVQPNPDLSL</sequence>
<accession>A0ABN9DEE8</accession>
<organism evidence="2 3">
    <name type="scientific">Staurois parvus</name>
    <dbReference type="NCBI Taxonomy" id="386267"/>
    <lineage>
        <taxon>Eukaryota</taxon>
        <taxon>Metazoa</taxon>
        <taxon>Chordata</taxon>
        <taxon>Craniata</taxon>
        <taxon>Vertebrata</taxon>
        <taxon>Euteleostomi</taxon>
        <taxon>Amphibia</taxon>
        <taxon>Batrachia</taxon>
        <taxon>Anura</taxon>
        <taxon>Neobatrachia</taxon>
        <taxon>Ranoidea</taxon>
        <taxon>Ranidae</taxon>
        <taxon>Staurois</taxon>
    </lineage>
</organism>
<feature type="chain" id="PRO_5047048511" evidence="1">
    <location>
        <begin position="19"/>
        <end position="118"/>
    </location>
</feature>
<keyword evidence="1" id="KW-0732">Signal</keyword>